<evidence type="ECO:0000313" key="3">
    <source>
        <dbReference type="Proteomes" id="UP000548867"/>
    </source>
</evidence>
<dbReference type="Proteomes" id="UP000548867">
    <property type="component" value="Unassembled WGS sequence"/>
</dbReference>
<comment type="caution">
    <text evidence="2">The sequence shown here is derived from an EMBL/GenBank/DDBJ whole genome shotgun (WGS) entry which is preliminary data.</text>
</comment>
<feature type="domain" description="Amidohydrolase 3" evidence="1">
    <location>
        <begin position="45"/>
        <end position="526"/>
    </location>
</feature>
<dbReference type="Pfam" id="PF07969">
    <property type="entry name" value="Amidohydro_3"/>
    <property type="match status" value="1"/>
</dbReference>
<dbReference type="SUPFAM" id="SSF51556">
    <property type="entry name" value="Metallo-dependent hydrolases"/>
    <property type="match status" value="1"/>
</dbReference>
<dbReference type="GO" id="GO:0005829">
    <property type="term" value="C:cytosol"/>
    <property type="evidence" value="ECO:0007669"/>
    <property type="project" value="TreeGrafter"/>
</dbReference>
<dbReference type="PANTHER" id="PTHR11647">
    <property type="entry name" value="HYDRANTOINASE/DIHYDROPYRIMIDINASE FAMILY MEMBER"/>
    <property type="match status" value="1"/>
</dbReference>
<dbReference type="EMBL" id="JACIDX010000003">
    <property type="protein sequence ID" value="MBB3954232.1"/>
    <property type="molecule type" value="Genomic_DNA"/>
</dbReference>
<protein>
    <submittedName>
        <fullName evidence="2">N-acyl-D-aspartate/D-glutamate deacylase</fullName>
    </submittedName>
</protein>
<keyword evidence="3" id="KW-1185">Reference proteome</keyword>
<name>A0A7W6CMJ7_9SPHN</name>
<dbReference type="InterPro" id="IPR050378">
    <property type="entry name" value="Metallo-dep_Hydrolases_sf"/>
</dbReference>
<organism evidence="2 3">
    <name type="scientific">Novosphingobium sediminicola</name>
    <dbReference type="NCBI Taxonomy" id="563162"/>
    <lineage>
        <taxon>Bacteria</taxon>
        <taxon>Pseudomonadati</taxon>
        <taxon>Pseudomonadota</taxon>
        <taxon>Alphaproteobacteria</taxon>
        <taxon>Sphingomonadales</taxon>
        <taxon>Sphingomonadaceae</taxon>
        <taxon>Novosphingobium</taxon>
    </lineage>
</organism>
<evidence type="ECO:0000259" key="1">
    <source>
        <dbReference type="Pfam" id="PF07969"/>
    </source>
</evidence>
<dbReference type="GO" id="GO:0016812">
    <property type="term" value="F:hydrolase activity, acting on carbon-nitrogen (but not peptide) bonds, in cyclic amides"/>
    <property type="evidence" value="ECO:0007669"/>
    <property type="project" value="TreeGrafter"/>
</dbReference>
<dbReference type="InterPro" id="IPR013108">
    <property type="entry name" value="Amidohydro_3"/>
</dbReference>
<dbReference type="SUPFAM" id="SSF51338">
    <property type="entry name" value="Composite domain of metallo-dependent hydrolases"/>
    <property type="match status" value="1"/>
</dbReference>
<sequence length="572" mass="62270">MADYDLVIRGGTLADGTGADLFEGDIAIADGRIAAIGQIAGSGAEEIDARGQLVTPGFVDIHTHYDAQVTWDSHFSPSTNHGVTSLLMGNCGVGFAPCKPEMREQMIDVMEGVEDIPGIVMAEGLPWNWTSFPDFLDALDQRRMDADFGVAVPHIPIRVWVMGQRAVKREPATARDMQRMAALVAEGMAAGAFGFSTTRVIGHRTAGGEQLPVTTASEDELMTIALAMRPHGKALFMSASEFDTANGFSSEFRLLQRIAQESGHTVTFPLLQYDEAPDRWLEIAEACANARAAGADMLGQVVGRPVGVLMGLQLTLHPFRGCPSYDAIDALPLAQRVAAMRNTETRAAILSEYGGRLDPAKYPAFMRYIHLCYPMGAEPDYSPPESRRLDNLAAARGMSLPELAYDLLLEEEGQAILYFPARNFTRFNLDVVRDMLTRDDTVLGLGDGGAHCGAICDGSMQTYLLTYWARDRVGERLSIPHVVHRMTGHTAGVMGLADRGILAPGMKADINVIDHDRLHLYPPRASFDLPAGGRRLTQEARGYTATILSGIITHREDRPTGELPGRLLRRAH</sequence>
<dbReference type="RefSeq" id="WP_183623554.1">
    <property type="nucleotide sequence ID" value="NZ_JACIDX010000003.1"/>
</dbReference>
<dbReference type="Gene3D" id="2.30.40.10">
    <property type="entry name" value="Urease, subunit C, domain 1"/>
    <property type="match status" value="1"/>
</dbReference>
<reference evidence="2 3" key="1">
    <citation type="submission" date="2020-08" db="EMBL/GenBank/DDBJ databases">
        <title>Genomic Encyclopedia of Type Strains, Phase IV (KMG-IV): sequencing the most valuable type-strain genomes for metagenomic binning, comparative biology and taxonomic classification.</title>
        <authorList>
            <person name="Goeker M."/>
        </authorList>
    </citation>
    <scope>NUCLEOTIDE SEQUENCE [LARGE SCALE GENOMIC DNA]</scope>
    <source>
        <strain evidence="2 3">DSM 27057</strain>
    </source>
</reference>
<proteinExistence type="predicted"/>
<dbReference type="Gene3D" id="3.20.20.140">
    <property type="entry name" value="Metal-dependent hydrolases"/>
    <property type="match status" value="2"/>
</dbReference>
<dbReference type="InterPro" id="IPR011059">
    <property type="entry name" value="Metal-dep_hydrolase_composite"/>
</dbReference>
<dbReference type="PANTHER" id="PTHR11647:SF1">
    <property type="entry name" value="COLLAPSIN RESPONSE MEDIATOR PROTEIN"/>
    <property type="match status" value="1"/>
</dbReference>
<accession>A0A7W6CMJ7</accession>
<dbReference type="AlphaFoldDB" id="A0A7W6CMJ7"/>
<gene>
    <name evidence="2" type="ORF">GGR38_001159</name>
</gene>
<evidence type="ECO:0000313" key="2">
    <source>
        <dbReference type="EMBL" id="MBB3954232.1"/>
    </source>
</evidence>
<dbReference type="InterPro" id="IPR032466">
    <property type="entry name" value="Metal_Hydrolase"/>
</dbReference>